<dbReference type="InterPro" id="IPR051311">
    <property type="entry name" value="DedA_domain"/>
</dbReference>
<feature type="transmembrane region" description="Helical" evidence="1">
    <location>
        <begin position="132"/>
        <end position="155"/>
    </location>
</feature>
<keyword evidence="1" id="KW-1133">Transmembrane helix</keyword>
<name>A0A8T4L3D5_9ARCH</name>
<evidence type="ECO:0000256" key="1">
    <source>
        <dbReference type="SAM" id="Phobius"/>
    </source>
</evidence>
<accession>A0A8T4L3D5</accession>
<dbReference type="PANTHER" id="PTHR42709:SF10">
    <property type="entry name" value="SNARE ASSOCIATED GOLGI PROTEIN"/>
    <property type="match status" value="1"/>
</dbReference>
<feature type="transmembrane region" description="Helical" evidence="1">
    <location>
        <begin position="51"/>
        <end position="71"/>
    </location>
</feature>
<sequence>MVLDDLRAFSEKLVSDALFLIHSLVLEHGVFGYVLAFGVVMVVSIIGNATIFLPAPVVLLVFGSGAFAAQYNLGVGFAILMGIAGGIGAAIGEMSSFFVGYLGQRGVRKFSDALNQKLLLKIESQIKKHGNWIVFLGALSPLPFDVFGLAAGVLRMDAKKFFAATLVGKIIRDVLIALAGYYGLELLKKIFVG</sequence>
<dbReference type="EMBL" id="JAGVWC010000010">
    <property type="protein sequence ID" value="MBS3061848.1"/>
    <property type="molecule type" value="Genomic_DNA"/>
</dbReference>
<feature type="domain" description="VTT" evidence="2">
    <location>
        <begin position="60"/>
        <end position="181"/>
    </location>
</feature>
<proteinExistence type="predicted"/>
<reference evidence="3" key="1">
    <citation type="submission" date="2021-03" db="EMBL/GenBank/DDBJ databases">
        <authorList>
            <person name="Jaffe A."/>
        </authorList>
    </citation>
    <scope>NUCLEOTIDE SEQUENCE</scope>
    <source>
        <strain evidence="3">RIFCSPLOWO2_01_FULL_AR10_48_17</strain>
    </source>
</reference>
<dbReference type="AlphaFoldDB" id="A0A8T4L3D5"/>
<dbReference type="GO" id="GO:0005886">
    <property type="term" value="C:plasma membrane"/>
    <property type="evidence" value="ECO:0007669"/>
    <property type="project" value="TreeGrafter"/>
</dbReference>
<dbReference type="Proteomes" id="UP000675968">
    <property type="component" value="Unassembled WGS sequence"/>
</dbReference>
<evidence type="ECO:0000313" key="4">
    <source>
        <dbReference type="Proteomes" id="UP000675968"/>
    </source>
</evidence>
<protein>
    <submittedName>
        <fullName evidence="3">VTT domain-containing protein</fullName>
    </submittedName>
</protein>
<dbReference type="Pfam" id="PF09335">
    <property type="entry name" value="VTT_dom"/>
    <property type="match status" value="1"/>
</dbReference>
<gene>
    <name evidence="3" type="ORF">J4215_04680</name>
</gene>
<evidence type="ECO:0000313" key="3">
    <source>
        <dbReference type="EMBL" id="MBS3061848.1"/>
    </source>
</evidence>
<dbReference type="InterPro" id="IPR032816">
    <property type="entry name" value="VTT_dom"/>
</dbReference>
<keyword evidence="1" id="KW-0812">Transmembrane</keyword>
<reference evidence="3" key="2">
    <citation type="submission" date="2021-05" db="EMBL/GenBank/DDBJ databases">
        <title>Protein family content uncovers lineage relationships and bacterial pathway maintenance mechanisms in DPANN archaea.</title>
        <authorList>
            <person name="Castelle C.J."/>
            <person name="Meheust R."/>
            <person name="Jaffe A.L."/>
            <person name="Seitz K."/>
            <person name="Gong X."/>
            <person name="Baker B.J."/>
            <person name="Banfield J.F."/>
        </authorList>
    </citation>
    <scope>NUCLEOTIDE SEQUENCE</scope>
    <source>
        <strain evidence="3">RIFCSPLOWO2_01_FULL_AR10_48_17</strain>
    </source>
</reference>
<comment type="caution">
    <text evidence="3">The sequence shown here is derived from an EMBL/GenBank/DDBJ whole genome shotgun (WGS) entry which is preliminary data.</text>
</comment>
<evidence type="ECO:0000259" key="2">
    <source>
        <dbReference type="Pfam" id="PF09335"/>
    </source>
</evidence>
<organism evidence="3 4">
    <name type="scientific">Candidatus Iainarchaeum sp</name>
    <dbReference type="NCBI Taxonomy" id="3101447"/>
    <lineage>
        <taxon>Archaea</taxon>
        <taxon>Candidatus Iainarchaeota</taxon>
        <taxon>Candidatus Iainarchaeia</taxon>
        <taxon>Candidatus Iainarchaeales</taxon>
        <taxon>Candidatus Iainarchaeaceae</taxon>
        <taxon>Candidatus Iainarchaeum</taxon>
    </lineage>
</organism>
<feature type="transmembrane region" description="Helical" evidence="1">
    <location>
        <begin position="161"/>
        <end position="184"/>
    </location>
</feature>
<feature type="transmembrane region" description="Helical" evidence="1">
    <location>
        <begin position="77"/>
        <end position="102"/>
    </location>
</feature>
<dbReference type="PANTHER" id="PTHR42709">
    <property type="entry name" value="ALKALINE PHOSPHATASE LIKE PROTEIN"/>
    <property type="match status" value="1"/>
</dbReference>
<feature type="transmembrane region" description="Helical" evidence="1">
    <location>
        <begin position="20"/>
        <end position="44"/>
    </location>
</feature>
<keyword evidence="1" id="KW-0472">Membrane</keyword>